<accession>A0A1A9MY70</accession>
<dbReference type="STRING" id="1462993.A6V36_18210"/>
<evidence type="ECO:0000313" key="1">
    <source>
        <dbReference type="EMBL" id="OAJ52058.1"/>
    </source>
</evidence>
<proteinExistence type="predicted"/>
<reference evidence="1 2" key="1">
    <citation type="submission" date="2016-04" db="EMBL/GenBank/DDBJ databases">
        <title>Reclassification of Paraburkholderia panaciterrae (Farh et al. 2015) Dobritsa &amp; Samadpour 2016 as a later homotypic synonym of Paraburkholderia ginsengiterrae (Farh et al. 2015) Dobritsa &amp; Samadpour 2016.</title>
        <authorList>
            <person name="Dobritsa A.P."/>
            <person name="Kutumbaka K."/>
            <person name="Samadpour M."/>
        </authorList>
    </citation>
    <scope>NUCLEOTIDE SEQUENCE [LARGE SCALE GENOMIC DNA]</scope>
    <source>
        <strain evidence="1 2">DCY85</strain>
    </source>
</reference>
<evidence type="ECO:0000313" key="2">
    <source>
        <dbReference type="Proteomes" id="UP000078116"/>
    </source>
</evidence>
<sequence length="67" mass="7192">MRALLDIGQSAHRIATLKASSEKPLKVRLALGGYARLLGVGQQTEASLLDAHKLLVESNMSTCCVTR</sequence>
<gene>
    <name evidence="1" type="ORF">A6V37_10390</name>
</gene>
<dbReference type="RefSeq" id="WP_131799784.1">
    <property type="nucleotide sequence ID" value="NZ_LXJZ01000020.1"/>
</dbReference>
<dbReference type="AlphaFoldDB" id="A0A1A9MY70"/>
<organism evidence="1 2">
    <name type="scientific">Paraburkholderia ginsengiterrae</name>
    <dbReference type="NCBI Taxonomy" id="1462993"/>
    <lineage>
        <taxon>Bacteria</taxon>
        <taxon>Pseudomonadati</taxon>
        <taxon>Pseudomonadota</taxon>
        <taxon>Betaproteobacteria</taxon>
        <taxon>Burkholderiales</taxon>
        <taxon>Burkholderiaceae</taxon>
        <taxon>Paraburkholderia</taxon>
    </lineage>
</organism>
<name>A0A1A9MY70_9BURK</name>
<dbReference type="Proteomes" id="UP000078116">
    <property type="component" value="Unassembled WGS sequence"/>
</dbReference>
<comment type="caution">
    <text evidence="1">The sequence shown here is derived from an EMBL/GenBank/DDBJ whole genome shotgun (WGS) entry which is preliminary data.</text>
</comment>
<dbReference type="EMBL" id="LXKA01000382">
    <property type="protein sequence ID" value="OAJ52058.1"/>
    <property type="molecule type" value="Genomic_DNA"/>
</dbReference>
<protein>
    <submittedName>
        <fullName evidence="1">Uncharacterized protein</fullName>
    </submittedName>
</protein>